<evidence type="ECO:0008006" key="4">
    <source>
        <dbReference type="Google" id="ProtNLM"/>
    </source>
</evidence>
<organism evidence="2 3">
    <name type="scientific">Desulfomonile tiedjei (strain ATCC 49306 / DSM 6799 / DCB-1)</name>
    <dbReference type="NCBI Taxonomy" id="706587"/>
    <lineage>
        <taxon>Bacteria</taxon>
        <taxon>Pseudomonadati</taxon>
        <taxon>Thermodesulfobacteriota</taxon>
        <taxon>Desulfomonilia</taxon>
        <taxon>Desulfomonilales</taxon>
        <taxon>Desulfomonilaceae</taxon>
        <taxon>Desulfomonile</taxon>
    </lineage>
</organism>
<dbReference type="KEGG" id="dti:Desti_5231"/>
<keyword evidence="3" id="KW-1185">Reference proteome</keyword>
<feature type="transmembrane region" description="Helical" evidence="1">
    <location>
        <begin position="351"/>
        <end position="370"/>
    </location>
</feature>
<dbReference type="STRING" id="706587.Desti_5231"/>
<evidence type="ECO:0000313" key="3">
    <source>
        <dbReference type="Proteomes" id="UP000006055"/>
    </source>
</evidence>
<keyword evidence="1" id="KW-0812">Transmembrane</keyword>
<feature type="transmembrane region" description="Helical" evidence="1">
    <location>
        <begin position="28"/>
        <end position="51"/>
    </location>
</feature>
<dbReference type="HOGENOM" id="CLU_482119_0_0_7"/>
<feature type="transmembrane region" description="Helical" evidence="1">
    <location>
        <begin position="132"/>
        <end position="149"/>
    </location>
</feature>
<feature type="transmembrane region" description="Helical" evidence="1">
    <location>
        <begin position="299"/>
        <end position="317"/>
    </location>
</feature>
<feature type="transmembrane region" description="Helical" evidence="1">
    <location>
        <begin position="232"/>
        <end position="253"/>
    </location>
</feature>
<sequence length="565" mass="63061">MPIHTTTRTLEKSSESNTDKELLPRSTLTWGMTFSYIAVAVFAFFFCWICGQRGLFSSDQSIVFDGGYRLLTGQVPFKDFVSPIGPIPFLAQAAFFWIFGVSFSSYLLHSCTANAVAALCAISVIRTLFPGRTYLAISSGVLTAVWFYPSFGTPYLEHTAFFLGFFALALIVYVLVSTSTGQLARNLIILACGILSALAILSKQNAGVLIAAACFGLIFASCCWKEASRRDWSLVGTFAIGLFTTLATFVLWVHRYSDLSLFNHYFLEVPFELGLSRAQSLTVGLKRMLIPYEHPMLRIALYGSAVIWICVAAAFLMQYNLQKTPRSKIAFTLLLLLLTVQSLMIPTMNNAVIYMVPFTGIIVALSFGLAQEFLLPLVRIKPLVISVVFLCMGFGLTFVGCDLSWNRRDLLFSTSIFRSLPIQGLSTLKWGEPTTIRTWQLTGNEVVDLVSHLTAQGKPFFVFPDFTMLYGIVGKPNPQPICWFHPGVTYSAKGEPLLDRWIASDLKRNGVEVIVLEKCAWLGLDMLDQFPLTKNLIQEHFRLVRSIGPWEVLHRHSQEQVGPEK</sequence>
<reference evidence="3" key="1">
    <citation type="submission" date="2012-06" db="EMBL/GenBank/DDBJ databases">
        <title>Complete sequence of chromosome of Desulfomonile tiedjei DSM 6799.</title>
        <authorList>
            <person name="Lucas S."/>
            <person name="Copeland A."/>
            <person name="Lapidus A."/>
            <person name="Glavina del Rio T."/>
            <person name="Dalin E."/>
            <person name="Tice H."/>
            <person name="Bruce D."/>
            <person name="Goodwin L."/>
            <person name="Pitluck S."/>
            <person name="Peters L."/>
            <person name="Ovchinnikova G."/>
            <person name="Zeytun A."/>
            <person name="Lu M."/>
            <person name="Kyrpides N."/>
            <person name="Mavromatis K."/>
            <person name="Ivanova N."/>
            <person name="Brettin T."/>
            <person name="Detter J.C."/>
            <person name="Han C."/>
            <person name="Larimer F."/>
            <person name="Land M."/>
            <person name="Hauser L."/>
            <person name="Markowitz V."/>
            <person name="Cheng J.-F."/>
            <person name="Hugenholtz P."/>
            <person name="Woyke T."/>
            <person name="Wu D."/>
            <person name="Spring S."/>
            <person name="Schroeder M."/>
            <person name="Brambilla E."/>
            <person name="Klenk H.-P."/>
            <person name="Eisen J.A."/>
        </authorList>
    </citation>
    <scope>NUCLEOTIDE SEQUENCE [LARGE SCALE GENOMIC DNA]</scope>
    <source>
        <strain evidence="3">ATCC 49306 / DSM 6799 / DCB-1</strain>
    </source>
</reference>
<keyword evidence="1" id="KW-1133">Transmembrane helix</keyword>
<evidence type="ECO:0000313" key="2">
    <source>
        <dbReference type="EMBL" id="AFM27826.1"/>
    </source>
</evidence>
<feature type="transmembrane region" description="Helical" evidence="1">
    <location>
        <begin position="382"/>
        <end position="405"/>
    </location>
</feature>
<feature type="transmembrane region" description="Helical" evidence="1">
    <location>
        <begin position="207"/>
        <end position="225"/>
    </location>
</feature>
<dbReference type="Proteomes" id="UP000006055">
    <property type="component" value="Chromosome"/>
</dbReference>
<proteinExistence type="predicted"/>
<feature type="transmembrane region" description="Helical" evidence="1">
    <location>
        <begin position="155"/>
        <end position="176"/>
    </location>
</feature>
<feature type="transmembrane region" description="Helical" evidence="1">
    <location>
        <begin position="329"/>
        <end position="345"/>
    </location>
</feature>
<dbReference type="OrthoDB" id="8479022at2"/>
<name>I4CE35_DESTA</name>
<dbReference type="eggNOG" id="COG1807">
    <property type="taxonomic scope" value="Bacteria"/>
</dbReference>
<protein>
    <recommendedName>
        <fullName evidence="4">Glycosyltransferase RgtA/B/C/D-like domain-containing protein</fullName>
    </recommendedName>
</protein>
<accession>I4CE35</accession>
<dbReference type="RefSeq" id="WP_014812926.1">
    <property type="nucleotide sequence ID" value="NC_018025.1"/>
</dbReference>
<gene>
    <name evidence="2" type="ordered locus">Desti_5231</name>
</gene>
<dbReference type="AlphaFoldDB" id="I4CE35"/>
<dbReference type="EMBL" id="CP003360">
    <property type="protein sequence ID" value="AFM27826.1"/>
    <property type="molecule type" value="Genomic_DNA"/>
</dbReference>
<feature type="transmembrane region" description="Helical" evidence="1">
    <location>
        <begin position="80"/>
        <end position="100"/>
    </location>
</feature>
<keyword evidence="1" id="KW-0472">Membrane</keyword>
<feature type="transmembrane region" description="Helical" evidence="1">
    <location>
        <begin position="183"/>
        <end position="201"/>
    </location>
</feature>
<evidence type="ECO:0000256" key="1">
    <source>
        <dbReference type="SAM" id="Phobius"/>
    </source>
</evidence>